<accession>A0A1H3I456</accession>
<sequence length="608" mass="65922">MKKTKMLVFMTMLLVFSSMMGSAALARNLTSDEREEQSQTEGAVASKDEVVYASLNAAGAMNEIYVVNMLDVRSPGAIIDYGNYTTVRNLTDLSEIKQVNDTVQLQASPGTFYYQGNMQDHELPWELRISYMLDGKEIAPEDLAGKDGRLLIKMEASANKAVDPVFYENYLLQISLTLDSDTASNIQAPDATIANVGKKRQVSYTVMPGNDGEWSVLADVVHFEMEGIDIAALPMSMAMNSPEIDEMTKEMQTLSEAIEQINDGVSELKTGVAELNDGAHRLNSGSGDYKSGMEKLKDSSAELLEASAAIDESLAAVSAALRSQSGEMDLGELAQLPDGLRQIADGLREVSSGLTLLKDNYSKAYSALDDAMANIPEHYITDEEIYQLYESGANRTTIDQLLEVYGAALTAKGTYDAVKQAFAAVETTLDTAGGAIDEMSDQLALMAAGLSQALEDMDGLDALSELEEGIALLASSYGEFHDGLGSYTDGVSALADVYKEIHTGLDGIADGTAELEAGVGELHNGTEEVADATKDLPDQMQDEVDAMMAEYDKSDFEAVSFVSEKNTNIGSVQFIFKTEAIEMDEDETIAEEEDDKKSFWERFLDLFS</sequence>
<keyword evidence="3" id="KW-1185">Reference proteome</keyword>
<dbReference type="OrthoDB" id="9815841at2"/>
<evidence type="ECO:0000313" key="3">
    <source>
        <dbReference type="Proteomes" id="UP000198935"/>
    </source>
</evidence>
<dbReference type="Proteomes" id="UP000198935">
    <property type="component" value="Unassembled WGS sequence"/>
</dbReference>
<dbReference type="InterPro" id="IPR023908">
    <property type="entry name" value="xxxLxxG_rpt"/>
</dbReference>
<feature type="chain" id="PRO_5011747979" evidence="1">
    <location>
        <begin position="27"/>
        <end position="608"/>
    </location>
</feature>
<dbReference type="SUPFAM" id="SSF58104">
    <property type="entry name" value="Methyl-accepting chemotaxis protein (MCP) signaling domain"/>
    <property type="match status" value="1"/>
</dbReference>
<dbReference type="NCBIfam" id="TIGR03057">
    <property type="entry name" value="xxxLxxG_by_4"/>
    <property type="match status" value="2"/>
</dbReference>
<gene>
    <name evidence="2" type="ORF">SAMN05421736_101711</name>
</gene>
<evidence type="ECO:0000256" key="1">
    <source>
        <dbReference type="SAM" id="SignalP"/>
    </source>
</evidence>
<organism evidence="2 3">
    <name type="scientific">Evansella caseinilytica</name>
    <dbReference type="NCBI Taxonomy" id="1503961"/>
    <lineage>
        <taxon>Bacteria</taxon>
        <taxon>Bacillati</taxon>
        <taxon>Bacillota</taxon>
        <taxon>Bacilli</taxon>
        <taxon>Bacillales</taxon>
        <taxon>Bacillaceae</taxon>
        <taxon>Evansella</taxon>
    </lineage>
</organism>
<reference evidence="3" key="1">
    <citation type="submission" date="2016-10" db="EMBL/GenBank/DDBJ databases">
        <authorList>
            <person name="Varghese N."/>
            <person name="Submissions S."/>
        </authorList>
    </citation>
    <scope>NUCLEOTIDE SEQUENCE [LARGE SCALE GENOMIC DNA]</scope>
    <source>
        <strain evidence="3">SP</strain>
    </source>
</reference>
<name>A0A1H3I456_9BACI</name>
<dbReference type="STRING" id="1503961.SAMN05421736_101711"/>
<proteinExistence type="predicted"/>
<feature type="signal peptide" evidence="1">
    <location>
        <begin position="1"/>
        <end position="26"/>
    </location>
</feature>
<protein>
    <submittedName>
        <fullName evidence="2">X-X-X-Leu-X-X-Gly heptad repeat-containing protein</fullName>
    </submittedName>
</protein>
<dbReference type="Gene3D" id="1.10.287.950">
    <property type="entry name" value="Methyl-accepting chemotaxis protein"/>
    <property type="match status" value="2"/>
</dbReference>
<dbReference type="EMBL" id="FNPI01000001">
    <property type="protein sequence ID" value="SDY22450.1"/>
    <property type="molecule type" value="Genomic_DNA"/>
</dbReference>
<keyword evidence="1" id="KW-0732">Signal</keyword>
<evidence type="ECO:0000313" key="2">
    <source>
        <dbReference type="EMBL" id="SDY22450.1"/>
    </source>
</evidence>
<dbReference type="AlphaFoldDB" id="A0A1H3I456"/>